<dbReference type="Proteomes" id="UP001589647">
    <property type="component" value="Unassembled WGS sequence"/>
</dbReference>
<name>A0ABV5IZK0_9ACTN</name>
<reference evidence="1 2" key="1">
    <citation type="submission" date="2024-09" db="EMBL/GenBank/DDBJ databases">
        <authorList>
            <person name="Sun Q."/>
            <person name="Mori K."/>
        </authorList>
    </citation>
    <scope>NUCLEOTIDE SEQUENCE [LARGE SCALE GENOMIC DNA]</scope>
    <source>
        <strain evidence="1 2">CCM 3426</strain>
    </source>
</reference>
<accession>A0ABV5IZK0</accession>
<dbReference type="EMBL" id="JBHMEI010000109">
    <property type="protein sequence ID" value="MFB9210000.1"/>
    <property type="molecule type" value="Genomic_DNA"/>
</dbReference>
<comment type="caution">
    <text evidence="1">The sequence shown here is derived from an EMBL/GenBank/DDBJ whole genome shotgun (WGS) entry which is preliminary data.</text>
</comment>
<protein>
    <submittedName>
        <fullName evidence="1">Uncharacterized protein</fullName>
    </submittedName>
</protein>
<organism evidence="1 2">
    <name type="scientific">Nonomuraea spiralis</name>
    <dbReference type="NCBI Taxonomy" id="46182"/>
    <lineage>
        <taxon>Bacteria</taxon>
        <taxon>Bacillati</taxon>
        <taxon>Actinomycetota</taxon>
        <taxon>Actinomycetes</taxon>
        <taxon>Streptosporangiales</taxon>
        <taxon>Streptosporangiaceae</taxon>
        <taxon>Nonomuraea</taxon>
    </lineage>
</organism>
<gene>
    <name evidence="1" type="ORF">ACFFV7_53065</name>
</gene>
<dbReference type="RefSeq" id="WP_189651519.1">
    <property type="nucleotide sequence ID" value="NZ_BMRC01000020.1"/>
</dbReference>
<evidence type="ECO:0000313" key="2">
    <source>
        <dbReference type="Proteomes" id="UP001589647"/>
    </source>
</evidence>
<proteinExistence type="predicted"/>
<keyword evidence="2" id="KW-1185">Reference proteome</keyword>
<evidence type="ECO:0000313" key="1">
    <source>
        <dbReference type="EMBL" id="MFB9210000.1"/>
    </source>
</evidence>
<sequence length="267" mass="29828">MVLSQGPDAVLFAEIDDDRGGVEYSRTENYRSPLAPLRAAEARAVTEPGQPSWYARWAHRFADALEASPIGPFHEGRWVLSRRLAGEGASRTEDVSADRWRSLLLDDHPDGYIDWFTGSWGVMPLRRMSPPDNGRVKAYRKQAREGILPPALLWWFSGLNCYAILDGHDRLVAAIAENRKPAVLVLSRAPSEEQTRTGTDRALSTYRLTMSLLDGPHPVTDHQGSTRAASHLLAAQLHELKVDYAPTRAWPMRAAHRRSQEGLDSLT</sequence>